<evidence type="ECO:0000313" key="2">
    <source>
        <dbReference type="EMBL" id="KAG7164225.1"/>
    </source>
</evidence>
<evidence type="ECO:0000313" key="3">
    <source>
        <dbReference type="Proteomes" id="UP000747542"/>
    </source>
</evidence>
<feature type="compositionally biased region" description="Polar residues" evidence="1">
    <location>
        <begin position="79"/>
        <end position="104"/>
    </location>
</feature>
<feature type="region of interest" description="Disordered" evidence="1">
    <location>
        <begin position="64"/>
        <end position="123"/>
    </location>
</feature>
<comment type="caution">
    <text evidence="2">The sequence shown here is derived from an EMBL/GenBank/DDBJ whole genome shotgun (WGS) entry which is preliminary data.</text>
</comment>
<reference evidence="2" key="1">
    <citation type="journal article" date="2021" name="Sci. Adv.">
        <title>The American lobster genome reveals insights on longevity, neural, and immune adaptations.</title>
        <authorList>
            <person name="Polinski J.M."/>
            <person name="Zimin A.V."/>
            <person name="Clark K.F."/>
            <person name="Kohn A.B."/>
            <person name="Sadowski N."/>
            <person name="Timp W."/>
            <person name="Ptitsyn A."/>
            <person name="Khanna P."/>
            <person name="Romanova D.Y."/>
            <person name="Williams P."/>
            <person name="Greenwood S.J."/>
            <person name="Moroz L.L."/>
            <person name="Walt D.R."/>
            <person name="Bodnar A.G."/>
        </authorList>
    </citation>
    <scope>NUCLEOTIDE SEQUENCE</scope>
    <source>
        <strain evidence="2">GMGI-L3</strain>
    </source>
</reference>
<keyword evidence="3" id="KW-1185">Reference proteome</keyword>
<dbReference type="Proteomes" id="UP000747542">
    <property type="component" value="Unassembled WGS sequence"/>
</dbReference>
<organism evidence="2 3">
    <name type="scientific">Homarus americanus</name>
    <name type="common">American lobster</name>
    <dbReference type="NCBI Taxonomy" id="6706"/>
    <lineage>
        <taxon>Eukaryota</taxon>
        <taxon>Metazoa</taxon>
        <taxon>Ecdysozoa</taxon>
        <taxon>Arthropoda</taxon>
        <taxon>Crustacea</taxon>
        <taxon>Multicrustacea</taxon>
        <taxon>Malacostraca</taxon>
        <taxon>Eumalacostraca</taxon>
        <taxon>Eucarida</taxon>
        <taxon>Decapoda</taxon>
        <taxon>Pleocyemata</taxon>
        <taxon>Astacidea</taxon>
        <taxon>Nephropoidea</taxon>
        <taxon>Nephropidae</taxon>
        <taxon>Homarus</taxon>
    </lineage>
</organism>
<gene>
    <name evidence="2" type="ORF">Hamer_G020733</name>
</gene>
<dbReference type="EMBL" id="JAHLQT010025502">
    <property type="protein sequence ID" value="KAG7164225.1"/>
    <property type="molecule type" value="Genomic_DNA"/>
</dbReference>
<feature type="compositionally biased region" description="Basic residues" evidence="1">
    <location>
        <begin position="1"/>
        <end position="10"/>
    </location>
</feature>
<feature type="region of interest" description="Disordered" evidence="1">
    <location>
        <begin position="1"/>
        <end position="41"/>
    </location>
</feature>
<proteinExistence type="predicted"/>
<name>A0A8J5MTW9_HOMAM</name>
<accession>A0A8J5MTW9</accession>
<evidence type="ECO:0000256" key="1">
    <source>
        <dbReference type="SAM" id="MobiDB-lite"/>
    </source>
</evidence>
<protein>
    <submittedName>
        <fullName evidence="2">Uncharacterized protein</fullName>
    </submittedName>
</protein>
<dbReference type="AlphaFoldDB" id="A0A8J5MTW9"/>
<sequence>MRGRRRRRRRRSEEEKKKKRGGEEEEEKGFKAAVRSSDTRVLARTAKETVTNMRARNPHLFTLRPTSYQNSNRGKRIASQWTRQSPTEKSSPTPETGWLSSVTVSARGRHHSHPPPRSPSATSSKHYVFVVDVVPAAFSKYTRPISYPRRQKKRLLVPVTSWDCDVLFSHQREKQT</sequence>